<keyword evidence="3" id="KW-1185">Reference proteome</keyword>
<evidence type="ECO:0000313" key="2">
    <source>
        <dbReference type="EMBL" id="SHF32357.1"/>
    </source>
</evidence>
<dbReference type="STRING" id="1484053.SAMN05444274_104423"/>
<feature type="signal peptide" evidence="1">
    <location>
        <begin position="1"/>
        <end position="20"/>
    </location>
</feature>
<dbReference type="RefSeq" id="WP_073001589.1">
    <property type="nucleotide sequence ID" value="NZ_FQUM01000004.1"/>
</dbReference>
<organism evidence="2 3">
    <name type="scientific">Mariniphaga anaerophila</name>
    <dbReference type="NCBI Taxonomy" id="1484053"/>
    <lineage>
        <taxon>Bacteria</taxon>
        <taxon>Pseudomonadati</taxon>
        <taxon>Bacteroidota</taxon>
        <taxon>Bacteroidia</taxon>
        <taxon>Marinilabiliales</taxon>
        <taxon>Prolixibacteraceae</taxon>
        <taxon>Mariniphaga</taxon>
    </lineage>
</organism>
<evidence type="ECO:0000313" key="3">
    <source>
        <dbReference type="Proteomes" id="UP000184164"/>
    </source>
</evidence>
<gene>
    <name evidence="2" type="ORF">SAMN05444274_104423</name>
</gene>
<reference evidence="3" key="1">
    <citation type="submission" date="2016-11" db="EMBL/GenBank/DDBJ databases">
        <authorList>
            <person name="Varghese N."/>
            <person name="Submissions S."/>
        </authorList>
    </citation>
    <scope>NUCLEOTIDE SEQUENCE [LARGE SCALE GENOMIC DNA]</scope>
    <source>
        <strain evidence="3">DSM 26910</strain>
    </source>
</reference>
<proteinExistence type="predicted"/>
<keyword evidence="1" id="KW-0732">Signal</keyword>
<dbReference type="Pfam" id="PF14100">
    <property type="entry name" value="DUF6807"/>
    <property type="match status" value="1"/>
</dbReference>
<evidence type="ECO:0000256" key="1">
    <source>
        <dbReference type="SAM" id="SignalP"/>
    </source>
</evidence>
<dbReference type="Proteomes" id="UP000184164">
    <property type="component" value="Unassembled WGS sequence"/>
</dbReference>
<name>A0A1M5AQI2_9BACT</name>
<dbReference type="AlphaFoldDB" id="A0A1M5AQI2"/>
<sequence>MKHQTAAGLFLILFSFGLNAQVTMKKEEGGFLFLEKGEKILFYQTAMKDYQGDYQRCNYIHPLWGVDGAVLTEDFPVDHLHHRGIFWAWHQVWIDGQRIGDPWEIKDFEQKVSDVEFRMQKDGIGVFKAEVDWLSDKWVKDERKVPYVTESTTVTIHPKKDNYRRIDFQISLLAREKKLSIGGSEDAKGYSGFSVRMVLPEDVQFTGEKGKVEPKTNAVESPGYVNVSGSMGKNGKRSGIVMVDNPSNPGYPQPWILRPKNSMQNAAFPGNGTVPVLTSVPLVLNYSLLVYSGKMNDRKIKKAMEK</sequence>
<dbReference type="OrthoDB" id="2540540at2"/>
<feature type="chain" id="PRO_5012612400" evidence="1">
    <location>
        <begin position="21"/>
        <end position="306"/>
    </location>
</feature>
<dbReference type="EMBL" id="FQUM01000004">
    <property type="protein sequence ID" value="SHF32357.1"/>
    <property type="molecule type" value="Genomic_DNA"/>
</dbReference>
<dbReference type="InterPro" id="IPR029475">
    <property type="entry name" value="DUF6807"/>
</dbReference>
<protein>
    <submittedName>
        <fullName evidence="2">Methane oxygenase PmoA</fullName>
    </submittedName>
</protein>
<accession>A0A1M5AQI2</accession>